<gene>
    <name evidence="4" type="ORF">OG863_39335</name>
</gene>
<sequence>MYKPHEPASWTLTCTALDDEEWFDFEGNLTAFLVALAQHEIDPPIFPDNLLRHTPSFARHTAHPDEVERANRTSSAPSARPVQSDDIRQWARRSGHEVPHRGRIPAAVRKAYDDAHPWP</sequence>
<dbReference type="Gene3D" id="4.10.320.10">
    <property type="entry name" value="E3-binding domain"/>
    <property type="match status" value="1"/>
</dbReference>
<keyword evidence="1" id="KW-0238">DNA-binding</keyword>
<organism evidence="4 5">
    <name type="scientific">Streptomyces decoyicus</name>
    <dbReference type="NCBI Taxonomy" id="249567"/>
    <lineage>
        <taxon>Bacteria</taxon>
        <taxon>Bacillati</taxon>
        <taxon>Actinomycetota</taxon>
        <taxon>Actinomycetes</taxon>
        <taxon>Kitasatosporales</taxon>
        <taxon>Streptomycetaceae</taxon>
        <taxon>Streptomyces</taxon>
    </lineage>
</organism>
<dbReference type="EMBL" id="CP109106">
    <property type="protein sequence ID" value="WSB74289.1"/>
    <property type="molecule type" value="Genomic_DNA"/>
</dbReference>
<proteinExistence type="predicted"/>
<evidence type="ECO:0000256" key="1">
    <source>
        <dbReference type="ARBA" id="ARBA00023125"/>
    </source>
</evidence>
<protein>
    <submittedName>
        <fullName evidence="4">Lsr2 family protein</fullName>
    </submittedName>
</protein>
<keyword evidence="5" id="KW-1185">Reference proteome</keyword>
<dbReference type="InterPro" id="IPR055370">
    <property type="entry name" value="Lsr2_DNA-bd"/>
</dbReference>
<dbReference type="Proteomes" id="UP001344251">
    <property type="component" value="Chromosome"/>
</dbReference>
<name>A0ABZ1FUW3_9ACTN</name>
<feature type="compositionally biased region" description="Basic and acidic residues" evidence="2">
    <location>
        <begin position="110"/>
        <end position="119"/>
    </location>
</feature>
<dbReference type="InterPro" id="IPR036625">
    <property type="entry name" value="E3-bd_dom_sf"/>
</dbReference>
<dbReference type="Pfam" id="PF23359">
    <property type="entry name" value="Lsr2_DNA-bd"/>
    <property type="match status" value="1"/>
</dbReference>
<feature type="compositionally biased region" description="Basic and acidic residues" evidence="2">
    <location>
        <begin position="62"/>
        <end position="71"/>
    </location>
</feature>
<evidence type="ECO:0000313" key="4">
    <source>
        <dbReference type="EMBL" id="WSB74289.1"/>
    </source>
</evidence>
<feature type="region of interest" description="Disordered" evidence="2">
    <location>
        <begin position="60"/>
        <end position="119"/>
    </location>
</feature>
<evidence type="ECO:0000313" key="5">
    <source>
        <dbReference type="Proteomes" id="UP001344251"/>
    </source>
</evidence>
<evidence type="ECO:0000259" key="3">
    <source>
        <dbReference type="Pfam" id="PF23359"/>
    </source>
</evidence>
<feature type="compositionally biased region" description="Basic and acidic residues" evidence="2">
    <location>
        <begin position="83"/>
        <end position="100"/>
    </location>
</feature>
<feature type="domain" description="Lsr2 DNA-binding" evidence="3">
    <location>
        <begin position="82"/>
        <end position="115"/>
    </location>
</feature>
<evidence type="ECO:0000256" key="2">
    <source>
        <dbReference type="SAM" id="MobiDB-lite"/>
    </source>
</evidence>
<reference evidence="4 5" key="1">
    <citation type="submission" date="2022-10" db="EMBL/GenBank/DDBJ databases">
        <title>The complete genomes of actinobacterial strains from the NBC collection.</title>
        <authorList>
            <person name="Joergensen T.S."/>
            <person name="Alvarez Arevalo M."/>
            <person name="Sterndorff E.B."/>
            <person name="Faurdal D."/>
            <person name="Vuksanovic O."/>
            <person name="Mourched A.-S."/>
            <person name="Charusanti P."/>
            <person name="Shaw S."/>
            <person name="Blin K."/>
            <person name="Weber T."/>
        </authorList>
    </citation>
    <scope>NUCLEOTIDE SEQUENCE [LARGE SCALE GENOMIC DNA]</scope>
    <source>
        <strain evidence="4 5">NBC 01774</strain>
    </source>
</reference>
<accession>A0ABZ1FUW3</accession>